<keyword evidence="3 4" id="KW-0067">ATP-binding</keyword>
<comment type="cofactor">
    <cofactor evidence="5">
        <name>Mg(2+)</name>
        <dbReference type="ChEBI" id="CHEBI:18420"/>
    </cofactor>
</comment>
<sequence length="185" mass="21576">MKEKKDIRLHIKRQLQQLQRTQWIEKTERVHAQLFLSSIWQHATTIGITMSMPNEMNTRPIIEKGWEQGKHIAVPKVNPSSHTLHFYSLTEFAQTKVKYAGISEPDPSLTTMIPKEKFDLIIVPGIAFDKDKYRIGYGGGYYDRFLQNIGASTCALLFDFQLYERLPREKHDIPLQRLITESFIL</sequence>
<reference evidence="6 7" key="1">
    <citation type="submission" date="2018-10" db="EMBL/GenBank/DDBJ databases">
        <title>Draft genome sequence of Bacillus salarius IM0101, isolated from a hypersaline soil in Inner Mongolia, China.</title>
        <authorList>
            <person name="Yamprayoonswat W."/>
            <person name="Boonvisut S."/>
            <person name="Jumpathong W."/>
            <person name="Sittihan S."/>
            <person name="Ruangsuj P."/>
            <person name="Wanthongcharoen S."/>
            <person name="Thongpramul N."/>
            <person name="Pimmason S."/>
            <person name="Yu B."/>
            <person name="Yasawong M."/>
        </authorList>
    </citation>
    <scope>NUCLEOTIDE SEQUENCE [LARGE SCALE GENOMIC DNA]</scope>
    <source>
        <strain evidence="6 7">IM0101</strain>
    </source>
</reference>
<evidence type="ECO:0000313" key="7">
    <source>
        <dbReference type="Proteomes" id="UP000275076"/>
    </source>
</evidence>
<comment type="caution">
    <text evidence="6">The sequence shown here is derived from an EMBL/GenBank/DDBJ whole genome shotgun (WGS) entry which is preliminary data.</text>
</comment>
<dbReference type="GO" id="GO:0046872">
    <property type="term" value="F:metal ion binding"/>
    <property type="evidence" value="ECO:0007669"/>
    <property type="project" value="UniProtKB-KW"/>
</dbReference>
<dbReference type="PANTHER" id="PTHR23407:SF1">
    <property type="entry name" value="5-FORMYLTETRAHYDROFOLATE CYCLO-LIGASE"/>
    <property type="match status" value="1"/>
</dbReference>
<dbReference type="NCBIfam" id="TIGR02727">
    <property type="entry name" value="MTHFS_bact"/>
    <property type="match status" value="1"/>
</dbReference>
<name>A0A3R9QVY3_9BACI</name>
<dbReference type="PANTHER" id="PTHR23407">
    <property type="entry name" value="ATPASE INHIBITOR/5-FORMYLTETRAHYDROFOLATE CYCLO-LIGASE"/>
    <property type="match status" value="1"/>
</dbReference>
<dbReference type="PIRSF" id="PIRSF006806">
    <property type="entry name" value="FTHF_cligase"/>
    <property type="match status" value="1"/>
</dbReference>
<dbReference type="InterPro" id="IPR002698">
    <property type="entry name" value="FTHF_cligase"/>
</dbReference>
<dbReference type="Proteomes" id="UP000275076">
    <property type="component" value="Unassembled WGS sequence"/>
</dbReference>
<keyword evidence="7" id="KW-1185">Reference proteome</keyword>
<protein>
    <recommendedName>
        <fullName evidence="5">5-formyltetrahydrofolate cyclo-ligase</fullName>
        <ecNumber evidence="5">6.3.3.2</ecNumber>
    </recommendedName>
</protein>
<evidence type="ECO:0000256" key="4">
    <source>
        <dbReference type="PIRSR" id="PIRSR006806-1"/>
    </source>
</evidence>
<dbReference type="InterPro" id="IPR024185">
    <property type="entry name" value="FTHF_cligase-like_sf"/>
</dbReference>
<evidence type="ECO:0000256" key="5">
    <source>
        <dbReference type="RuleBase" id="RU361279"/>
    </source>
</evidence>
<comment type="similarity">
    <text evidence="1 5">Belongs to the 5-formyltetrahydrofolate cyclo-ligase family.</text>
</comment>
<dbReference type="AlphaFoldDB" id="A0A3R9QVY3"/>
<dbReference type="EMBL" id="RBVX01000003">
    <property type="protein sequence ID" value="RSL34521.1"/>
    <property type="molecule type" value="Genomic_DNA"/>
</dbReference>
<evidence type="ECO:0000256" key="3">
    <source>
        <dbReference type="ARBA" id="ARBA00022840"/>
    </source>
</evidence>
<dbReference type="GO" id="GO:0035999">
    <property type="term" value="P:tetrahydrofolate interconversion"/>
    <property type="evidence" value="ECO:0007669"/>
    <property type="project" value="TreeGrafter"/>
</dbReference>
<organism evidence="6 7">
    <name type="scientific">Salibacterium salarium</name>
    <dbReference type="NCBI Taxonomy" id="284579"/>
    <lineage>
        <taxon>Bacteria</taxon>
        <taxon>Bacillati</taxon>
        <taxon>Bacillota</taxon>
        <taxon>Bacilli</taxon>
        <taxon>Bacillales</taxon>
        <taxon>Bacillaceae</taxon>
    </lineage>
</organism>
<keyword evidence="5" id="KW-0460">Magnesium</keyword>
<keyword evidence="2 4" id="KW-0547">Nucleotide-binding</keyword>
<dbReference type="GO" id="GO:0030272">
    <property type="term" value="F:5-formyltetrahydrofolate cyclo-ligase activity"/>
    <property type="evidence" value="ECO:0007669"/>
    <property type="project" value="UniProtKB-EC"/>
</dbReference>
<dbReference type="RefSeq" id="WP_125554753.1">
    <property type="nucleotide sequence ID" value="NZ_RBVX01000003.1"/>
</dbReference>
<feature type="binding site" evidence="4">
    <location>
        <begin position="4"/>
        <end position="8"/>
    </location>
    <ligand>
        <name>ATP</name>
        <dbReference type="ChEBI" id="CHEBI:30616"/>
    </ligand>
</feature>
<dbReference type="EC" id="6.3.3.2" evidence="5"/>
<feature type="binding site" evidence="4">
    <location>
        <begin position="134"/>
        <end position="142"/>
    </location>
    <ligand>
        <name>ATP</name>
        <dbReference type="ChEBI" id="CHEBI:30616"/>
    </ligand>
</feature>
<proteinExistence type="inferred from homology"/>
<accession>A0A3R9QVY3</accession>
<keyword evidence="6" id="KW-0436">Ligase</keyword>
<evidence type="ECO:0000256" key="1">
    <source>
        <dbReference type="ARBA" id="ARBA00010638"/>
    </source>
</evidence>
<keyword evidence="5" id="KW-0479">Metal-binding</keyword>
<evidence type="ECO:0000313" key="6">
    <source>
        <dbReference type="EMBL" id="RSL34521.1"/>
    </source>
</evidence>
<dbReference type="GO" id="GO:0009396">
    <property type="term" value="P:folic acid-containing compound biosynthetic process"/>
    <property type="evidence" value="ECO:0007669"/>
    <property type="project" value="TreeGrafter"/>
</dbReference>
<dbReference type="InterPro" id="IPR037171">
    <property type="entry name" value="NagB/RpiA_transferase-like"/>
</dbReference>
<dbReference type="Pfam" id="PF01812">
    <property type="entry name" value="5-FTHF_cyc-lig"/>
    <property type="match status" value="1"/>
</dbReference>
<comment type="catalytic activity">
    <reaction evidence="5">
        <text>(6S)-5-formyl-5,6,7,8-tetrahydrofolate + ATP = (6R)-5,10-methenyltetrahydrofolate + ADP + phosphate</text>
        <dbReference type="Rhea" id="RHEA:10488"/>
        <dbReference type="ChEBI" id="CHEBI:30616"/>
        <dbReference type="ChEBI" id="CHEBI:43474"/>
        <dbReference type="ChEBI" id="CHEBI:57455"/>
        <dbReference type="ChEBI" id="CHEBI:57457"/>
        <dbReference type="ChEBI" id="CHEBI:456216"/>
        <dbReference type="EC" id="6.3.3.2"/>
    </reaction>
</comment>
<feature type="binding site" evidence="4">
    <location>
        <position position="50"/>
    </location>
    <ligand>
        <name>substrate</name>
    </ligand>
</feature>
<feature type="binding site" evidence="4">
    <location>
        <position position="55"/>
    </location>
    <ligand>
        <name>substrate</name>
    </ligand>
</feature>
<dbReference type="GO" id="GO:0005524">
    <property type="term" value="F:ATP binding"/>
    <property type="evidence" value="ECO:0007669"/>
    <property type="project" value="UniProtKB-KW"/>
</dbReference>
<evidence type="ECO:0000256" key="2">
    <source>
        <dbReference type="ARBA" id="ARBA00022741"/>
    </source>
</evidence>
<dbReference type="OrthoDB" id="9801938at2"/>
<dbReference type="Gene3D" id="3.40.50.10420">
    <property type="entry name" value="NagB/RpiA/CoA transferase-like"/>
    <property type="match status" value="1"/>
</dbReference>
<gene>
    <name evidence="6" type="ORF">D7Z54_05080</name>
</gene>
<dbReference type="SUPFAM" id="SSF100950">
    <property type="entry name" value="NagB/RpiA/CoA transferase-like"/>
    <property type="match status" value="1"/>
</dbReference>